<dbReference type="PANTHER" id="PTHR46233:SF3">
    <property type="entry name" value="HYDROXYACYLGLUTATHIONE HYDROLASE GLOC"/>
    <property type="match status" value="1"/>
</dbReference>
<comment type="cofactor">
    <cofactor evidence="1">
        <name>Zn(2+)</name>
        <dbReference type="ChEBI" id="CHEBI:29105"/>
    </cofactor>
</comment>
<sequence length="226" mass="23620">MLVAGLPAAAFGTNCWVLAPAPGEQCLVVDPGVGVVPGLEDVLAEHRLRPAAVLLTHGHVDHTFSVRPVCGARGIPAYLDPADTYLLEDPFGSISAGTLEAFRAAGLEWSEPDDVRPLEDGGVLELAGLRLTVTSAPGHTPGSVLFSATSEAGEPLTLTGDVLFKGSIGRTDLAGGSGEQMSLTLRHRVLSLPDETLVLPGHGPTTSIGDERRTNPYLRELQEHPA</sequence>
<dbReference type="PANTHER" id="PTHR46233">
    <property type="entry name" value="HYDROXYACYLGLUTATHIONE HYDROLASE GLOC"/>
    <property type="match status" value="1"/>
</dbReference>
<organism evidence="6 7">
    <name type="scientific">Motilibacter peucedani</name>
    <dbReference type="NCBI Taxonomy" id="598650"/>
    <lineage>
        <taxon>Bacteria</taxon>
        <taxon>Bacillati</taxon>
        <taxon>Actinomycetota</taxon>
        <taxon>Actinomycetes</taxon>
        <taxon>Motilibacterales</taxon>
        <taxon>Motilibacteraceae</taxon>
        <taxon>Motilibacter</taxon>
    </lineage>
</organism>
<dbReference type="Proteomes" id="UP000281955">
    <property type="component" value="Unassembled WGS sequence"/>
</dbReference>
<dbReference type="OrthoDB" id="9802991at2"/>
<dbReference type="RefSeq" id="WP_121192740.1">
    <property type="nucleotide sequence ID" value="NZ_RBWV01000010.1"/>
</dbReference>
<evidence type="ECO:0000259" key="5">
    <source>
        <dbReference type="SMART" id="SM00849"/>
    </source>
</evidence>
<reference evidence="6 7" key="1">
    <citation type="submission" date="2018-10" db="EMBL/GenBank/DDBJ databases">
        <title>Genomic Encyclopedia of Archaeal and Bacterial Type Strains, Phase II (KMG-II): from individual species to whole genera.</title>
        <authorList>
            <person name="Goeker M."/>
        </authorList>
    </citation>
    <scope>NUCLEOTIDE SEQUENCE [LARGE SCALE GENOMIC DNA]</scope>
    <source>
        <strain evidence="6 7">RP-AC37</strain>
    </source>
</reference>
<dbReference type="SUPFAM" id="SSF56281">
    <property type="entry name" value="Metallo-hydrolase/oxidoreductase"/>
    <property type="match status" value="1"/>
</dbReference>
<feature type="domain" description="Metallo-beta-lactamase" evidence="5">
    <location>
        <begin position="12"/>
        <end position="202"/>
    </location>
</feature>
<proteinExistence type="predicted"/>
<dbReference type="InParanoid" id="A0A420XSE9"/>
<accession>A0A420XSE9</accession>
<dbReference type="GO" id="GO:0046872">
    <property type="term" value="F:metal ion binding"/>
    <property type="evidence" value="ECO:0007669"/>
    <property type="project" value="UniProtKB-KW"/>
</dbReference>
<gene>
    <name evidence="6" type="ORF">CLV35_1439</name>
</gene>
<evidence type="ECO:0000256" key="2">
    <source>
        <dbReference type="ARBA" id="ARBA00022723"/>
    </source>
</evidence>
<dbReference type="FunCoup" id="A0A420XSE9">
    <property type="interactions" value="25"/>
</dbReference>
<keyword evidence="7" id="KW-1185">Reference proteome</keyword>
<evidence type="ECO:0000313" key="6">
    <source>
        <dbReference type="EMBL" id="RKS77741.1"/>
    </source>
</evidence>
<evidence type="ECO:0000256" key="4">
    <source>
        <dbReference type="ARBA" id="ARBA00022833"/>
    </source>
</evidence>
<dbReference type="Gene3D" id="3.60.15.10">
    <property type="entry name" value="Ribonuclease Z/Hydroxyacylglutathione hydrolase-like"/>
    <property type="match status" value="1"/>
</dbReference>
<keyword evidence="2" id="KW-0479">Metal-binding</keyword>
<keyword evidence="3 6" id="KW-0378">Hydrolase</keyword>
<dbReference type="AlphaFoldDB" id="A0A420XSE9"/>
<dbReference type="GO" id="GO:0016787">
    <property type="term" value="F:hydrolase activity"/>
    <property type="evidence" value="ECO:0007669"/>
    <property type="project" value="UniProtKB-KW"/>
</dbReference>
<dbReference type="EMBL" id="RBWV01000010">
    <property type="protein sequence ID" value="RKS77741.1"/>
    <property type="molecule type" value="Genomic_DNA"/>
</dbReference>
<comment type="caution">
    <text evidence="6">The sequence shown here is derived from an EMBL/GenBank/DDBJ whole genome shotgun (WGS) entry which is preliminary data.</text>
</comment>
<evidence type="ECO:0000313" key="7">
    <source>
        <dbReference type="Proteomes" id="UP000281955"/>
    </source>
</evidence>
<evidence type="ECO:0000256" key="3">
    <source>
        <dbReference type="ARBA" id="ARBA00022801"/>
    </source>
</evidence>
<protein>
    <submittedName>
        <fullName evidence="6">Glyoxylase-like metal-dependent hydrolase (Beta-lactamase superfamily II)</fullName>
    </submittedName>
</protein>
<dbReference type="InterPro" id="IPR036866">
    <property type="entry name" value="RibonucZ/Hydroxyglut_hydro"/>
</dbReference>
<keyword evidence="4" id="KW-0862">Zinc</keyword>
<dbReference type="SMART" id="SM00849">
    <property type="entry name" value="Lactamase_B"/>
    <property type="match status" value="1"/>
</dbReference>
<dbReference type="Pfam" id="PF00753">
    <property type="entry name" value="Lactamase_B"/>
    <property type="match status" value="1"/>
</dbReference>
<dbReference type="InterPro" id="IPR001279">
    <property type="entry name" value="Metallo-B-lactamas"/>
</dbReference>
<evidence type="ECO:0000256" key="1">
    <source>
        <dbReference type="ARBA" id="ARBA00001947"/>
    </source>
</evidence>
<dbReference type="InterPro" id="IPR051453">
    <property type="entry name" value="MBL_Glyoxalase_II"/>
</dbReference>
<name>A0A420XSE9_9ACTN</name>